<feature type="region of interest" description="Disordered" evidence="1">
    <location>
        <begin position="31"/>
        <end position="61"/>
    </location>
</feature>
<name>A0A2P2LYR0_RHIMU</name>
<dbReference type="AlphaFoldDB" id="A0A2P2LYR0"/>
<accession>A0A2P2LYR0</accession>
<proteinExistence type="predicted"/>
<dbReference type="EMBL" id="GGEC01042610">
    <property type="protein sequence ID" value="MBX23094.1"/>
    <property type="molecule type" value="Transcribed_RNA"/>
</dbReference>
<evidence type="ECO:0000256" key="1">
    <source>
        <dbReference type="SAM" id="MobiDB-lite"/>
    </source>
</evidence>
<sequence>MYQCIYIYVCVYACACMHKCECGGHKTLKSPASLATSGGERGPTEPPFLKPSVVSGAKPHS</sequence>
<organism evidence="2">
    <name type="scientific">Rhizophora mucronata</name>
    <name type="common">Asiatic mangrove</name>
    <dbReference type="NCBI Taxonomy" id="61149"/>
    <lineage>
        <taxon>Eukaryota</taxon>
        <taxon>Viridiplantae</taxon>
        <taxon>Streptophyta</taxon>
        <taxon>Embryophyta</taxon>
        <taxon>Tracheophyta</taxon>
        <taxon>Spermatophyta</taxon>
        <taxon>Magnoliopsida</taxon>
        <taxon>eudicotyledons</taxon>
        <taxon>Gunneridae</taxon>
        <taxon>Pentapetalae</taxon>
        <taxon>rosids</taxon>
        <taxon>fabids</taxon>
        <taxon>Malpighiales</taxon>
        <taxon>Rhizophoraceae</taxon>
        <taxon>Rhizophora</taxon>
    </lineage>
</organism>
<reference evidence="2" key="1">
    <citation type="submission" date="2018-02" db="EMBL/GenBank/DDBJ databases">
        <title>Rhizophora mucronata_Transcriptome.</title>
        <authorList>
            <person name="Meera S.P."/>
            <person name="Sreeshan A."/>
            <person name="Augustine A."/>
        </authorList>
    </citation>
    <scope>NUCLEOTIDE SEQUENCE</scope>
    <source>
        <tissue evidence="2">Leaf</tissue>
    </source>
</reference>
<evidence type="ECO:0000313" key="2">
    <source>
        <dbReference type="EMBL" id="MBX23094.1"/>
    </source>
</evidence>
<protein>
    <submittedName>
        <fullName evidence="2">Uncharacterized protein</fullName>
    </submittedName>
</protein>